<protein>
    <submittedName>
        <fullName evidence="3">Metallophosphoesterase</fullName>
    </submittedName>
</protein>
<dbReference type="KEGG" id="vab:WPS_23760"/>
<dbReference type="AlphaFoldDB" id="A0AAN1XXA1"/>
<dbReference type="PANTHER" id="PTHR42850:SF2">
    <property type="entry name" value="BLL5683 PROTEIN"/>
    <property type="match status" value="1"/>
</dbReference>
<accession>A0AAN1XXA1</accession>
<organism evidence="3 4">
    <name type="scientific">Vulcanimicrobium alpinum</name>
    <dbReference type="NCBI Taxonomy" id="3016050"/>
    <lineage>
        <taxon>Bacteria</taxon>
        <taxon>Bacillati</taxon>
        <taxon>Vulcanimicrobiota</taxon>
        <taxon>Vulcanimicrobiia</taxon>
        <taxon>Vulcanimicrobiales</taxon>
        <taxon>Vulcanimicrobiaceae</taxon>
        <taxon>Vulcanimicrobium</taxon>
    </lineage>
</organism>
<dbReference type="Gene3D" id="3.60.21.10">
    <property type="match status" value="1"/>
</dbReference>
<dbReference type="GO" id="GO:0016791">
    <property type="term" value="F:phosphatase activity"/>
    <property type="evidence" value="ECO:0007669"/>
    <property type="project" value="TreeGrafter"/>
</dbReference>
<feature type="domain" description="Calcineurin-like phosphoesterase" evidence="2">
    <location>
        <begin position="1"/>
        <end position="204"/>
    </location>
</feature>
<dbReference type="Pfam" id="PF12850">
    <property type="entry name" value="Metallophos_2"/>
    <property type="match status" value="1"/>
</dbReference>
<sequence>MRYAVLSDVHSNLEALDAAFAQIRDDDAVLCLGDIVGYGPNPNECVERMRTRATATVLGNHDVAAIDDFGLTYFNPAAREAMKWTQGVLLPENRAWLDQLGYEFRMPEFLLVHGAPVNYFEYILDKPGAARAFASTDAPIIFIGHTHIAEVYALQPDGRIEHQHLQQGGEVRLLDGVRYLINVGSLGQPRDLNPRASFGFFDTVERTVRIERIEYPIAQVQEKIATAGLPDALARRLLVGR</sequence>
<dbReference type="InterPro" id="IPR011152">
    <property type="entry name" value="Pesterase_MJ0912"/>
</dbReference>
<evidence type="ECO:0000256" key="1">
    <source>
        <dbReference type="ARBA" id="ARBA00008950"/>
    </source>
</evidence>
<dbReference type="SUPFAM" id="SSF56300">
    <property type="entry name" value="Metallo-dependent phosphatases"/>
    <property type="match status" value="1"/>
</dbReference>
<dbReference type="GO" id="GO:0005737">
    <property type="term" value="C:cytoplasm"/>
    <property type="evidence" value="ECO:0007669"/>
    <property type="project" value="TreeGrafter"/>
</dbReference>
<dbReference type="InterPro" id="IPR050126">
    <property type="entry name" value="Ap4A_hydrolase"/>
</dbReference>
<evidence type="ECO:0000313" key="4">
    <source>
        <dbReference type="Proteomes" id="UP001317532"/>
    </source>
</evidence>
<dbReference type="Proteomes" id="UP001317532">
    <property type="component" value="Chromosome"/>
</dbReference>
<dbReference type="RefSeq" id="WP_317994715.1">
    <property type="nucleotide sequence ID" value="NZ_AP025523.1"/>
</dbReference>
<gene>
    <name evidence="3" type="ORF">WPS_23760</name>
</gene>
<dbReference type="EMBL" id="AP025523">
    <property type="protein sequence ID" value="BDE07100.1"/>
    <property type="molecule type" value="Genomic_DNA"/>
</dbReference>
<comment type="similarity">
    <text evidence="1">Belongs to the metallophosphoesterase superfamily. YfcE family.</text>
</comment>
<reference evidence="3 4" key="1">
    <citation type="journal article" date="2022" name="ISME Commun">
        <title>Vulcanimicrobium alpinus gen. nov. sp. nov., the first cultivated representative of the candidate phylum 'Eremiobacterota', is a metabolically versatile aerobic anoxygenic phototroph.</title>
        <authorList>
            <person name="Yabe S."/>
            <person name="Muto K."/>
            <person name="Abe K."/>
            <person name="Yokota A."/>
            <person name="Staudigel H."/>
            <person name="Tebo B.M."/>
        </authorList>
    </citation>
    <scope>NUCLEOTIDE SEQUENCE [LARGE SCALE GENOMIC DNA]</scope>
    <source>
        <strain evidence="3 4">WC8-2</strain>
    </source>
</reference>
<dbReference type="InterPro" id="IPR024654">
    <property type="entry name" value="Calcineurin-like_PHP_lpxH"/>
</dbReference>
<dbReference type="PANTHER" id="PTHR42850">
    <property type="entry name" value="METALLOPHOSPHOESTERASE"/>
    <property type="match status" value="1"/>
</dbReference>
<dbReference type="InterPro" id="IPR029052">
    <property type="entry name" value="Metallo-depent_PP-like"/>
</dbReference>
<keyword evidence="4" id="KW-1185">Reference proteome</keyword>
<evidence type="ECO:0000313" key="3">
    <source>
        <dbReference type="EMBL" id="BDE07100.1"/>
    </source>
</evidence>
<proteinExistence type="inferred from homology"/>
<name>A0AAN1XXA1_UNVUL</name>
<dbReference type="CDD" id="cd00838">
    <property type="entry name" value="MPP_superfamily"/>
    <property type="match status" value="1"/>
</dbReference>
<evidence type="ECO:0000259" key="2">
    <source>
        <dbReference type="Pfam" id="PF12850"/>
    </source>
</evidence>
<dbReference type="PIRSF" id="PIRSF000883">
    <property type="entry name" value="Pesterase_MJ0912"/>
    <property type="match status" value="1"/>
</dbReference>